<reference evidence="7" key="2">
    <citation type="submission" date="2021-01" db="UniProtKB">
        <authorList>
            <consortium name="EnsemblMetazoa"/>
        </authorList>
    </citation>
    <scope>IDENTIFICATION</scope>
</reference>
<dbReference type="PANTHER" id="PTHR44755">
    <property type="entry name" value="NATRIURETIC PEPTIDE RECEPTOR 3-RELATED"/>
    <property type="match status" value="1"/>
</dbReference>
<dbReference type="SUPFAM" id="SSF53822">
    <property type="entry name" value="Periplasmic binding protein-like I"/>
    <property type="match status" value="1"/>
</dbReference>
<dbReference type="OMA" id="QMVVPAM"/>
<organism evidence="7 8">
    <name type="scientific">Strongylocentrotus purpuratus</name>
    <name type="common">Purple sea urchin</name>
    <dbReference type="NCBI Taxonomy" id="7668"/>
    <lineage>
        <taxon>Eukaryota</taxon>
        <taxon>Metazoa</taxon>
        <taxon>Echinodermata</taxon>
        <taxon>Eleutherozoa</taxon>
        <taxon>Echinozoa</taxon>
        <taxon>Echinoidea</taxon>
        <taxon>Euechinoidea</taxon>
        <taxon>Echinacea</taxon>
        <taxon>Camarodonta</taxon>
        <taxon>Echinidea</taxon>
        <taxon>Strongylocentrotidae</taxon>
        <taxon>Strongylocentrotus</taxon>
    </lineage>
</organism>
<dbReference type="Gene3D" id="3.40.50.2300">
    <property type="match status" value="1"/>
</dbReference>
<dbReference type="InParanoid" id="A0A7M7HJE4"/>
<sequence>MMELKALIFPWLLVDIKLFVFFVVLLNVNLSVSRSLPPDEPINIAIMLPRYPLPSTRGSKPWLVAGRHYPYHLQMVVPAMRIALEKVKNTTLVVPNNISLIVDDTECWLNTAQFAAIDMMYIHKVMAFFGPVCEYALAPVGRFSTRWNLPLITAGGQASGYDDFDQYKLITNLKPPHRKLAHFVAALWKIYEWKRGVIVFHDGDAHIKDEVFMAGGVYDMLEKASGGGYGLNLTFQPFNEFDYSDERYVELLERDVTPYTRGEYSNRYVLSDRLLSIKPS</sequence>
<dbReference type="RefSeq" id="XP_011670198.2">
    <property type="nucleotide sequence ID" value="XM_011671896.2"/>
</dbReference>
<evidence type="ECO:0000256" key="2">
    <source>
        <dbReference type="ARBA" id="ARBA00022692"/>
    </source>
</evidence>
<proteinExistence type="predicted"/>
<dbReference type="Pfam" id="PF01094">
    <property type="entry name" value="ANF_receptor"/>
    <property type="match status" value="1"/>
</dbReference>
<dbReference type="PANTHER" id="PTHR44755:SF10">
    <property type="entry name" value="RECEPTOR LIGAND BINDING REGION DOMAIN-CONTAINING PROTEIN"/>
    <property type="match status" value="1"/>
</dbReference>
<evidence type="ECO:0000256" key="4">
    <source>
        <dbReference type="ARBA" id="ARBA00023136"/>
    </source>
</evidence>
<keyword evidence="8" id="KW-1185">Reference proteome</keyword>
<evidence type="ECO:0000313" key="8">
    <source>
        <dbReference type="Proteomes" id="UP000007110"/>
    </source>
</evidence>
<comment type="subcellular location">
    <subcellularLocation>
        <location evidence="1">Membrane</location>
    </subcellularLocation>
</comment>
<dbReference type="EnsemblMetazoa" id="XM_011671896">
    <property type="protein sequence ID" value="XP_011670198"/>
    <property type="gene ID" value="LOC105441085"/>
</dbReference>
<dbReference type="InterPro" id="IPR052612">
    <property type="entry name" value="ANP_Clearance_Receptor"/>
</dbReference>
<dbReference type="GO" id="GO:0038023">
    <property type="term" value="F:signaling receptor activity"/>
    <property type="evidence" value="ECO:0000318"/>
    <property type="project" value="GO_Central"/>
</dbReference>
<dbReference type="Proteomes" id="UP000007110">
    <property type="component" value="Unassembled WGS sequence"/>
</dbReference>
<dbReference type="GO" id="GO:0017046">
    <property type="term" value="F:peptide hormone binding"/>
    <property type="evidence" value="ECO:0000318"/>
    <property type="project" value="GO_Central"/>
</dbReference>
<evidence type="ECO:0000256" key="1">
    <source>
        <dbReference type="ARBA" id="ARBA00004370"/>
    </source>
</evidence>
<evidence type="ECO:0000256" key="3">
    <source>
        <dbReference type="ARBA" id="ARBA00022989"/>
    </source>
</evidence>
<accession>A0A7M7HJE4</accession>
<dbReference type="GO" id="GO:0016020">
    <property type="term" value="C:membrane"/>
    <property type="evidence" value="ECO:0007669"/>
    <property type="project" value="UniProtKB-SubCell"/>
</dbReference>
<keyword evidence="3 5" id="KW-1133">Transmembrane helix</keyword>
<evidence type="ECO:0000313" key="7">
    <source>
        <dbReference type="EnsemblMetazoa" id="XP_011670198"/>
    </source>
</evidence>
<feature type="transmembrane region" description="Helical" evidence="5">
    <location>
        <begin position="6"/>
        <end position="28"/>
    </location>
</feature>
<dbReference type="InterPro" id="IPR001828">
    <property type="entry name" value="ANF_lig-bd_rcpt"/>
</dbReference>
<dbReference type="GO" id="GO:0007165">
    <property type="term" value="P:signal transduction"/>
    <property type="evidence" value="ECO:0000318"/>
    <property type="project" value="GO_Central"/>
</dbReference>
<keyword evidence="4 5" id="KW-0472">Membrane</keyword>
<dbReference type="KEGG" id="spu:105441085"/>
<dbReference type="GeneID" id="105441085"/>
<protein>
    <recommendedName>
        <fullName evidence="6">Receptor ligand binding region domain-containing protein</fullName>
    </recommendedName>
</protein>
<evidence type="ECO:0000259" key="6">
    <source>
        <dbReference type="Pfam" id="PF01094"/>
    </source>
</evidence>
<name>A0A7M7HJE4_STRPU</name>
<reference evidence="8" key="1">
    <citation type="submission" date="2015-02" db="EMBL/GenBank/DDBJ databases">
        <title>Genome sequencing for Strongylocentrotus purpuratus.</title>
        <authorList>
            <person name="Murali S."/>
            <person name="Liu Y."/>
            <person name="Vee V."/>
            <person name="English A."/>
            <person name="Wang M."/>
            <person name="Skinner E."/>
            <person name="Han Y."/>
            <person name="Muzny D.M."/>
            <person name="Worley K.C."/>
            <person name="Gibbs R.A."/>
        </authorList>
    </citation>
    <scope>NUCLEOTIDE SEQUENCE</scope>
</reference>
<dbReference type="OrthoDB" id="10065302at2759"/>
<keyword evidence="2 5" id="KW-0812">Transmembrane</keyword>
<dbReference type="AlphaFoldDB" id="A0A7M7HJE4"/>
<evidence type="ECO:0000256" key="5">
    <source>
        <dbReference type="SAM" id="Phobius"/>
    </source>
</evidence>
<dbReference type="InterPro" id="IPR028082">
    <property type="entry name" value="Peripla_BP_I"/>
</dbReference>
<feature type="domain" description="Receptor ligand binding region" evidence="6">
    <location>
        <begin position="78"/>
        <end position="204"/>
    </location>
</feature>